<dbReference type="PATRIC" id="fig|301375.6.peg.1193"/>
<dbReference type="Proteomes" id="UP000057043">
    <property type="component" value="Unassembled WGS sequence"/>
</dbReference>
<dbReference type="EMBL" id="LGFT01000037">
    <property type="protein sequence ID" value="KUK44028.1"/>
    <property type="molecule type" value="Genomic_DNA"/>
</dbReference>
<comment type="caution">
    <text evidence="2">The sequence shown here is derived from an EMBL/GenBank/DDBJ whole genome shotgun (WGS) entry which is preliminary data.</text>
</comment>
<gene>
    <name evidence="2" type="ORF">XD72_1607</name>
    <name evidence="3" type="ORF">XE07_0178</name>
</gene>
<evidence type="ECO:0000313" key="3">
    <source>
        <dbReference type="EMBL" id="KUK97764.1"/>
    </source>
</evidence>
<evidence type="ECO:0000256" key="1">
    <source>
        <dbReference type="SAM" id="MobiDB-lite"/>
    </source>
</evidence>
<reference evidence="3" key="1">
    <citation type="journal article" date="2015" name="MBio">
        <title>Genome-resolved metagenomic analysis reveals roles for candidate phyla and other microbial community members in biogeochemical transformations in oil reservoirs.</title>
        <authorList>
            <person name="Hu P."/>
            <person name="Tom L."/>
            <person name="Singh A."/>
            <person name="Thomas B.C."/>
            <person name="Baker B.J."/>
            <person name="Piceno Y.M."/>
            <person name="Andersen G.L."/>
            <person name="Banfield J.F."/>
        </authorList>
    </citation>
    <scope>NUCLEOTIDE SEQUENCE [LARGE SCALE GENOMIC DNA]</scope>
    <source>
        <strain evidence="3">56_747</strain>
    </source>
</reference>
<dbReference type="AlphaFoldDB" id="A0A101FT72"/>
<organism evidence="2 5">
    <name type="scientific">Methanothrix harundinacea</name>
    <dbReference type="NCBI Taxonomy" id="301375"/>
    <lineage>
        <taxon>Archaea</taxon>
        <taxon>Methanobacteriati</taxon>
        <taxon>Methanobacteriota</taxon>
        <taxon>Stenosarchaea group</taxon>
        <taxon>Methanomicrobia</taxon>
        <taxon>Methanotrichales</taxon>
        <taxon>Methanotrichaceae</taxon>
        <taxon>Methanothrix</taxon>
    </lineage>
</organism>
<accession>A0A101FT72</accession>
<proteinExistence type="predicted"/>
<dbReference type="EMBL" id="LGHB01000001">
    <property type="protein sequence ID" value="KUK97764.1"/>
    <property type="molecule type" value="Genomic_DNA"/>
</dbReference>
<evidence type="ECO:0000313" key="2">
    <source>
        <dbReference type="EMBL" id="KUK44028.1"/>
    </source>
</evidence>
<sequence length="96" mass="10753">MKMPAKSPKKGPRPGPKIAPEMRDYIQNSISELRICTTCEGPVLLPVRLSPPKPMDVKIDVEGRTLYISAVQAPRIKTIDGRMLPKCVLQKRKKCL</sequence>
<dbReference type="Proteomes" id="UP000053961">
    <property type="component" value="Unassembled WGS sequence"/>
</dbReference>
<protein>
    <submittedName>
        <fullName evidence="2">Uncharacterized protein</fullName>
    </submittedName>
</protein>
<reference evidence="4 5" key="2">
    <citation type="journal article" date="2015" name="MBio">
        <title>Genome-Resolved Metagenomic Analysis Reveals Roles for Candidate Phyla and Other Microbial Community Members in Biogeochemical Transformations in Oil Reservoirs.</title>
        <authorList>
            <person name="Hu P."/>
            <person name="Tom L."/>
            <person name="Singh A."/>
            <person name="Thomas B.C."/>
            <person name="Baker B.J."/>
            <person name="Piceno Y.M."/>
            <person name="Andersen G.L."/>
            <person name="Banfield J.F."/>
        </authorList>
    </citation>
    <scope>NUCLEOTIDE SEQUENCE [LARGE SCALE GENOMIC DNA]</scope>
    <source>
        <strain evidence="2">57_489</strain>
    </source>
</reference>
<evidence type="ECO:0000313" key="5">
    <source>
        <dbReference type="Proteomes" id="UP000057043"/>
    </source>
</evidence>
<name>A0A101FT72_9EURY</name>
<evidence type="ECO:0000313" key="4">
    <source>
        <dbReference type="Proteomes" id="UP000053961"/>
    </source>
</evidence>
<feature type="region of interest" description="Disordered" evidence="1">
    <location>
        <begin position="1"/>
        <end position="20"/>
    </location>
</feature>